<dbReference type="PROSITE" id="PS51417">
    <property type="entry name" value="ARF"/>
    <property type="match status" value="1"/>
</dbReference>
<dbReference type="PANTHER" id="PTHR11711">
    <property type="entry name" value="ADP RIBOSYLATION FACTOR-RELATED"/>
    <property type="match status" value="1"/>
</dbReference>
<keyword evidence="2 3" id="KW-0342">GTP-binding</keyword>
<evidence type="ECO:0000256" key="4">
    <source>
        <dbReference type="PIRSR" id="PIRSR606689-2"/>
    </source>
</evidence>
<keyword evidence="6" id="KW-1185">Reference proteome</keyword>
<gene>
    <name evidence="5" type="ORF">FA15DRAFT_687363</name>
</gene>
<proteinExistence type="predicted"/>
<dbReference type="OrthoDB" id="427186at2759"/>
<dbReference type="GO" id="GO:0003924">
    <property type="term" value="F:GTPase activity"/>
    <property type="evidence" value="ECO:0007669"/>
    <property type="project" value="InterPro"/>
</dbReference>
<evidence type="ECO:0000256" key="1">
    <source>
        <dbReference type="ARBA" id="ARBA00022741"/>
    </source>
</evidence>
<evidence type="ECO:0000313" key="6">
    <source>
        <dbReference type="Proteomes" id="UP000307440"/>
    </source>
</evidence>
<sequence length="384" mass="42389">MTSHIRNLIERFSPKGPDRILIAGLDYTGKTTLLYFLKLGEIVQTISTLGFNVETVDIPVASGSKLKLEIWEVGSGCGGVRTMALMLRHYTPTSKAIVWTVDAGDKTRLEESVEALRSVLQDAEHEAGDSTARVPVLILGTKSETNNTLSVDDIRKAFAPVTNGRIAAVYNISIKSQPPKGLTDAFSWLGLGLEIAANVKPGAPPPEVPMNVLQPREPSVLAKRLDSWLRRVDDDLAPEDFVAKFNAYDLPSWDHYTHIRIGYLLLMAHGRQKGKDMIFEGLANYIANNAQTNGRAFHVSMTYFWIQIIHFGIRNMPPSLVEHAKEDTGVPSYPSPGDFFRFLLVNPHVEVIMSAEAKANMVLPDKKPLPSLVIRDAITSFGSK</sequence>
<evidence type="ECO:0000313" key="5">
    <source>
        <dbReference type="EMBL" id="TFK24766.1"/>
    </source>
</evidence>
<keyword evidence="1 3" id="KW-0547">Nucleotide-binding</keyword>
<feature type="binding site" evidence="4">
    <location>
        <position position="48"/>
    </location>
    <ligand>
        <name>Mg(2+)</name>
        <dbReference type="ChEBI" id="CHEBI:18420"/>
    </ligand>
</feature>
<dbReference type="SMART" id="SM00177">
    <property type="entry name" value="ARF"/>
    <property type="match status" value="1"/>
</dbReference>
<accession>A0A5C3KW66</accession>
<dbReference type="SMART" id="SM00178">
    <property type="entry name" value="SAR"/>
    <property type="match status" value="1"/>
</dbReference>
<dbReference type="InterPro" id="IPR006689">
    <property type="entry name" value="Small_GTPase_ARF/SAR"/>
</dbReference>
<dbReference type="InterPro" id="IPR024156">
    <property type="entry name" value="Small_GTPase_ARF"/>
</dbReference>
<dbReference type="GO" id="GO:0005525">
    <property type="term" value="F:GTP binding"/>
    <property type="evidence" value="ECO:0007669"/>
    <property type="project" value="UniProtKB-KW"/>
</dbReference>
<reference evidence="5 6" key="1">
    <citation type="journal article" date="2019" name="Nat. Ecol. Evol.">
        <title>Megaphylogeny resolves global patterns of mushroom evolution.</title>
        <authorList>
            <person name="Varga T."/>
            <person name="Krizsan K."/>
            <person name="Foldi C."/>
            <person name="Dima B."/>
            <person name="Sanchez-Garcia M."/>
            <person name="Sanchez-Ramirez S."/>
            <person name="Szollosi G.J."/>
            <person name="Szarkandi J.G."/>
            <person name="Papp V."/>
            <person name="Albert L."/>
            <person name="Andreopoulos W."/>
            <person name="Angelini C."/>
            <person name="Antonin V."/>
            <person name="Barry K.W."/>
            <person name="Bougher N.L."/>
            <person name="Buchanan P."/>
            <person name="Buyck B."/>
            <person name="Bense V."/>
            <person name="Catcheside P."/>
            <person name="Chovatia M."/>
            <person name="Cooper J."/>
            <person name="Damon W."/>
            <person name="Desjardin D."/>
            <person name="Finy P."/>
            <person name="Geml J."/>
            <person name="Haridas S."/>
            <person name="Hughes K."/>
            <person name="Justo A."/>
            <person name="Karasinski D."/>
            <person name="Kautmanova I."/>
            <person name="Kiss B."/>
            <person name="Kocsube S."/>
            <person name="Kotiranta H."/>
            <person name="LaButti K.M."/>
            <person name="Lechner B.E."/>
            <person name="Liimatainen K."/>
            <person name="Lipzen A."/>
            <person name="Lukacs Z."/>
            <person name="Mihaltcheva S."/>
            <person name="Morgado L.N."/>
            <person name="Niskanen T."/>
            <person name="Noordeloos M.E."/>
            <person name="Ohm R.A."/>
            <person name="Ortiz-Santana B."/>
            <person name="Ovrebo C."/>
            <person name="Racz N."/>
            <person name="Riley R."/>
            <person name="Savchenko A."/>
            <person name="Shiryaev A."/>
            <person name="Soop K."/>
            <person name="Spirin V."/>
            <person name="Szebenyi C."/>
            <person name="Tomsovsky M."/>
            <person name="Tulloss R.E."/>
            <person name="Uehling J."/>
            <person name="Grigoriev I.V."/>
            <person name="Vagvolgyi C."/>
            <person name="Papp T."/>
            <person name="Martin F.M."/>
            <person name="Miettinen O."/>
            <person name="Hibbett D.S."/>
            <person name="Nagy L.G."/>
        </authorList>
    </citation>
    <scope>NUCLEOTIDE SEQUENCE [LARGE SCALE GENOMIC DNA]</scope>
    <source>
        <strain evidence="5 6">CBS 121175</strain>
    </source>
</reference>
<dbReference type="Gene3D" id="3.40.50.300">
    <property type="entry name" value="P-loop containing nucleotide triphosphate hydrolases"/>
    <property type="match status" value="1"/>
</dbReference>
<keyword evidence="4" id="KW-0479">Metal-binding</keyword>
<name>A0A5C3KW66_COPMA</name>
<feature type="binding site" evidence="3">
    <location>
        <position position="79"/>
    </location>
    <ligand>
        <name>GTP</name>
        <dbReference type="ChEBI" id="CHEBI:37565"/>
    </ligand>
</feature>
<organism evidence="5 6">
    <name type="scientific">Coprinopsis marcescibilis</name>
    <name type="common">Agaric fungus</name>
    <name type="synonym">Psathyrella marcescibilis</name>
    <dbReference type="NCBI Taxonomy" id="230819"/>
    <lineage>
        <taxon>Eukaryota</taxon>
        <taxon>Fungi</taxon>
        <taxon>Dikarya</taxon>
        <taxon>Basidiomycota</taxon>
        <taxon>Agaricomycotina</taxon>
        <taxon>Agaricomycetes</taxon>
        <taxon>Agaricomycetidae</taxon>
        <taxon>Agaricales</taxon>
        <taxon>Agaricineae</taxon>
        <taxon>Psathyrellaceae</taxon>
        <taxon>Coprinopsis</taxon>
    </lineage>
</organism>
<feature type="binding site" evidence="4">
    <location>
        <position position="31"/>
    </location>
    <ligand>
        <name>Mg(2+)</name>
        <dbReference type="ChEBI" id="CHEBI:18420"/>
    </ligand>
</feature>
<dbReference type="EMBL" id="ML210195">
    <property type="protein sequence ID" value="TFK24766.1"/>
    <property type="molecule type" value="Genomic_DNA"/>
</dbReference>
<feature type="binding site" evidence="3">
    <location>
        <begin position="24"/>
        <end position="31"/>
    </location>
    <ligand>
        <name>GTP</name>
        <dbReference type="ChEBI" id="CHEBI:37565"/>
    </ligand>
</feature>
<dbReference type="InterPro" id="IPR027417">
    <property type="entry name" value="P-loop_NTPase"/>
</dbReference>
<dbReference type="Proteomes" id="UP000307440">
    <property type="component" value="Unassembled WGS sequence"/>
</dbReference>
<dbReference type="SUPFAM" id="SSF52540">
    <property type="entry name" value="P-loop containing nucleoside triphosphate hydrolases"/>
    <property type="match status" value="1"/>
</dbReference>
<evidence type="ECO:0008006" key="7">
    <source>
        <dbReference type="Google" id="ProtNLM"/>
    </source>
</evidence>
<evidence type="ECO:0000256" key="3">
    <source>
        <dbReference type="PIRSR" id="PIRSR606689-1"/>
    </source>
</evidence>
<keyword evidence="4" id="KW-0460">Magnesium</keyword>
<dbReference type="AlphaFoldDB" id="A0A5C3KW66"/>
<dbReference type="STRING" id="230819.A0A5C3KW66"/>
<evidence type="ECO:0000256" key="2">
    <source>
        <dbReference type="ARBA" id="ARBA00023134"/>
    </source>
</evidence>
<protein>
    <recommendedName>
        <fullName evidence="7">ADP-ribosylation factor</fullName>
    </recommendedName>
</protein>
<dbReference type="GO" id="GO:0046872">
    <property type="term" value="F:metal ion binding"/>
    <property type="evidence" value="ECO:0007669"/>
    <property type="project" value="UniProtKB-KW"/>
</dbReference>
<dbReference type="Pfam" id="PF00025">
    <property type="entry name" value="Arf"/>
    <property type="match status" value="1"/>
</dbReference>